<proteinExistence type="predicted"/>
<feature type="domain" description="Polyprotein allergen nematode" evidence="3">
    <location>
        <begin position="386"/>
        <end position="506"/>
    </location>
</feature>
<evidence type="ECO:0000256" key="2">
    <source>
        <dbReference type="SAM" id="SignalP"/>
    </source>
</evidence>
<dbReference type="AlphaFoldDB" id="A0AA36DMC1"/>
<feature type="coiled-coil region" evidence="1">
    <location>
        <begin position="464"/>
        <end position="500"/>
    </location>
</feature>
<evidence type="ECO:0000313" key="4">
    <source>
        <dbReference type="EMBL" id="CAJ0588632.1"/>
    </source>
</evidence>
<feature type="domain" description="Polyprotein allergen nematode" evidence="3">
    <location>
        <begin position="34"/>
        <end position="148"/>
    </location>
</feature>
<evidence type="ECO:0000313" key="5">
    <source>
        <dbReference type="Proteomes" id="UP001176961"/>
    </source>
</evidence>
<accession>A0AA36DMC1</accession>
<dbReference type="Proteomes" id="UP001176961">
    <property type="component" value="Unassembled WGS sequence"/>
</dbReference>
<dbReference type="EMBL" id="CATQJL010000001">
    <property type="protein sequence ID" value="CAJ0588632.1"/>
    <property type="molecule type" value="Genomic_DNA"/>
</dbReference>
<evidence type="ECO:0000256" key="1">
    <source>
        <dbReference type="SAM" id="Coils"/>
    </source>
</evidence>
<dbReference type="InterPro" id="IPR038289">
    <property type="entry name" value="DVA-1_sf"/>
</dbReference>
<comment type="caution">
    <text evidence="4">The sequence shown here is derived from an EMBL/GenBank/DDBJ whole genome shotgun (WGS) entry which is preliminary data.</text>
</comment>
<protein>
    <recommendedName>
        <fullName evidence="3">Polyprotein allergen nematode domain-containing protein</fullName>
    </recommendedName>
</protein>
<evidence type="ECO:0000259" key="3">
    <source>
        <dbReference type="Pfam" id="PF16469"/>
    </source>
</evidence>
<keyword evidence="1" id="KW-0175">Coiled coil</keyword>
<dbReference type="InterPro" id="IPR032487">
    <property type="entry name" value="ABA-1_nematode"/>
</dbReference>
<organism evidence="4 5">
    <name type="scientific">Cylicocyclus nassatus</name>
    <name type="common">Nematode worm</name>
    <dbReference type="NCBI Taxonomy" id="53992"/>
    <lineage>
        <taxon>Eukaryota</taxon>
        <taxon>Metazoa</taxon>
        <taxon>Ecdysozoa</taxon>
        <taxon>Nematoda</taxon>
        <taxon>Chromadorea</taxon>
        <taxon>Rhabditida</taxon>
        <taxon>Rhabditina</taxon>
        <taxon>Rhabditomorpha</taxon>
        <taxon>Strongyloidea</taxon>
        <taxon>Strongylidae</taxon>
        <taxon>Cylicocyclus</taxon>
    </lineage>
</organism>
<feature type="signal peptide" evidence="2">
    <location>
        <begin position="1"/>
        <end position="19"/>
    </location>
</feature>
<dbReference type="Pfam" id="PF16469">
    <property type="entry name" value="NPA"/>
    <property type="match status" value="5"/>
</dbReference>
<sequence>MKSTGLGLILALFAIQAYANVYQGGAADLHYRAKRAAKELHDWVTAEQKEVLLGLFRDDPQQFHDKTVELYKQLPQEKRDEWDKFYKKACIEWIMEVTTKEERNELKELIEKKDKETIMKMIHTYRERLSEDNRKWVERFEPECLELWKDDLSQKRRDLDKNFDEFTKWMTEDQRKTISEMKDSGKSDDDLRTKAKEYFEALPADKQTELKEEFKGKCKAFFKKISKPEEMEKMKTLHEAGNDDEVRTIVKGIIGRLTGDEKTLAGKMEVFCHDVFTAKAKRRRDIDEKINKRLSWMTADQKEECYKWMNDVATEHEIAALHEMHERDHDGCKKRVREFIARLPDDRRAEVEKNLPFCEKVWYGDHDHHGHDHHHGHHRRQIAVRRRRHLKAIDKYLDWLTPEQRNTLVDIEKSGAEFDSVIAKVKEFYGKLGEEKKAELKANFKSQCSAWVKEVATPEEMEKIKEMHKNKDHAELKKKLAELENRLTEEQKHTVEHVREVCLGVWEIQNSRRRRGQEYFTLEKILDNYLTWLTDAQKEELKSLKAAGNKDKIYDKVLSYLDNASGEQRKKAIEDLQSGCKHYIRNIVGDEKADEFKQMKESGVSPDEIAKKIEVLVDGLTNEEVKAQAKKVAPVCKAVYSAAKRFRREHHEHKLDEEMKKYLTWLTADQMHKTGGEV</sequence>
<reference evidence="4" key="1">
    <citation type="submission" date="2023-07" db="EMBL/GenBank/DDBJ databases">
        <authorList>
            <consortium name="CYATHOMIX"/>
        </authorList>
    </citation>
    <scope>NUCLEOTIDE SEQUENCE</scope>
    <source>
        <strain evidence="4">N/A</strain>
    </source>
</reference>
<feature type="chain" id="PRO_5041420132" description="Polyprotein allergen nematode domain-containing protein" evidence="2">
    <location>
        <begin position="20"/>
        <end position="678"/>
    </location>
</feature>
<name>A0AA36DMC1_CYLNA</name>
<keyword evidence="2" id="KW-0732">Signal</keyword>
<keyword evidence="5" id="KW-1185">Reference proteome</keyword>
<gene>
    <name evidence="4" type="ORF">CYNAS_LOCUS615</name>
</gene>
<feature type="domain" description="Polyprotein allergen nematode" evidence="3">
    <location>
        <begin position="522"/>
        <end position="640"/>
    </location>
</feature>
<feature type="domain" description="Polyprotein allergen nematode" evidence="3">
    <location>
        <begin position="302"/>
        <end position="362"/>
    </location>
</feature>
<dbReference type="Gene3D" id="1.10.533.30">
    <property type="entry name" value="Nematode polyprotein allergen ABA-1"/>
    <property type="match status" value="5"/>
</dbReference>
<feature type="domain" description="Polyprotein allergen nematode" evidence="3">
    <location>
        <begin position="156"/>
        <end position="276"/>
    </location>
</feature>